<feature type="transmembrane region" description="Helical" evidence="2">
    <location>
        <begin position="62"/>
        <end position="84"/>
    </location>
</feature>
<organism evidence="3 4">
    <name type="scientific">Candidatus Doudnabacteria bacterium RIFCSPHIGHO2_01_FULL_41_86</name>
    <dbReference type="NCBI Taxonomy" id="1817821"/>
    <lineage>
        <taxon>Bacteria</taxon>
        <taxon>Candidatus Doudnaibacteriota</taxon>
    </lineage>
</organism>
<sequence>MEETKPNNSPAGEEPVDPIFSVMPQDRNFRPSTPPMASTTPSYPPTEPAPVMPSKPKSGNNSLFYIVVAVIIIAILAGGAYYLLGSKTKKDEPVSRLSKSWLGKYFNVEVCASESTCAENADPDKDGLNNYNEFKADTNPINPDTDEDGLADGDEINIFLTEPDNKITDTRTIARTNNWTDGFQLKGGYDPITPGNKLSETRLQQIEAAIKQYGTHEPTNTTLKPIEPELKIYSNTEYGFEFKYPVTWDSVVETNASLSDYLPDAGKRIFVGIRVDDLAQDYQARIDVYPTKLATVLAQDPFLKGKTSTTVTINGSVWTKVGIDAYLIEKSGKTYDVSAPENIATEIVTTFKFTK</sequence>
<keyword evidence="2" id="KW-0472">Membrane</keyword>
<dbReference type="STRING" id="1817821.A2717_04325"/>
<protein>
    <submittedName>
        <fullName evidence="3">Uncharacterized protein</fullName>
    </submittedName>
</protein>
<feature type="compositionally biased region" description="Pro residues" evidence="1">
    <location>
        <begin position="42"/>
        <end position="53"/>
    </location>
</feature>
<evidence type="ECO:0000313" key="4">
    <source>
        <dbReference type="Proteomes" id="UP000177610"/>
    </source>
</evidence>
<evidence type="ECO:0000256" key="2">
    <source>
        <dbReference type="SAM" id="Phobius"/>
    </source>
</evidence>
<comment type="caution">
    <text evidence="3">The sequence shown here is derived from an EMBL/GenBank/DDBJ whole genome shotgun (WGS) entry which is preliminary data.</text>
</comment>
<dbReference type="EMBL" id="MFEH01000004">
    <property type="protein sequence ID" value="OGE73829.1"/>
    <property type="molecule type" value="Genomic_DNA"/>
</dbReference>
<evidence type="ECO:0000313" key="3">
    <source>
        <dbReference type="EMBL" id="OGE73829.1"/>
    </source>
</evidence>
<reference evidence="3 4" key="1">
    <citation type="journal article" date="2016" name="Nat. Commun.">
        <title>Thousands of microbial genomes shed light on interconnected biogeochemical processes in an aquifer system.</title>
        <authorList>
            <person name="Anantharaman K."/>
            <person name="Brown C.T."/>
            <person name="Hug L.A."/>
            <person name="Sharon I."/>
            <person name="Castelle C.J."/>
            <person name="Probst A.J."/>
            <person name="Thomas B.C."/>
            <person name="Singh A."/>
            <person name="Wilkins M.J."/>
            <person name="Karaoz U."/>
            <person name="Brodie E.L."/>
            <person name="Williams K.H."/>
            <person name="Hubbard S.S."/>
            <person name="Banfield J.F."/>
        </authorList>
    </citation>
    <scope>NUCLEOTIDE SEQUENCE [LARGE SCALE GENOMIC DNA]</scope>
</reference>
<keyword evidence="2" id="KW-1133">Transmembrane helix</keyword>
<dbReference type="AlphaFoldDB" id="A0A1F5N867"/>
<feature type="compositionally biased region" description="Polar residues" evidence="1">
    <location>
        <begin position="1"/>
        <end position="10"/>
    </location>
</feature>
<evidence type="ECO:0000256" key="1">
    <source>
        <dbReference type="SAM" id="MobiDB-lite"/>
    </source>
</evidence>
<accession>A0A1F5N867</accession>
<name>A0A1F5N867_9BACT</name>
<keyword evidence="2" id="KW-0812">Transmembrane</keyword>
<proteinExistence type="predicted"/>
<dbReference type="Proteomes" id="UP000177610">
    <property type="component" value="Unassembled WGS sequence"/>
</dbReference>
<feature type="region of interest" description="Disordered" evidence="1">
    <location>
        <begin position="1"/>
        <end position="55"/>
    </location>
</feature>
<gene>
    <name evidence="3" type="ORF">A2717_04325</name>
</gene>